<gene>
    <name evidence="6" type="ORF">A1355_11735</name>
</gene>
<keyword evidence="2 4" id="KW-0547">Nucleotide-binding</keyword>
<keyword evidence="6" id="KW-0436">Ligase</keyword>
<name>A0A177NAT4_9GAMM</name>
<dbReference type="InterPro" id="IPR002698">
    <property type="entry name" value="FTHF_cligase"/>
</dbReference>
<dbReference type="GO" id="GO:0035999">
    <property type="term" value="P:tetrahydrofolate interconversion"/>
    <property type="evidence" value="ECO:0007669"/>
    <property type="project" value="TreeGrafter"/>
</dbReference>
<feature type="binding site" evidence="4">
    <location>
        <begin position="3"/>
        <end position="7"/>
    </location>
    <ligand>
        <name>ATP</name>
        <dbReference type="ChEBI" id="CHEBI:30616"/>
    </ligand>
</feature>
<evidence type="ECO:0000256" key="1">
    <source>
        <dbReference type="ARBA" id="ARBA00010638"/>
    </source>
</evidence>
<reference evidence="7" key="1">
    <citation type="submission" date="2016-03" db="EMBL/GenBank/DDBJ databases">
        <authorList>
            <person name="Heylen K."/>
            <person name="De Vos P."/>
            <person name="Vekeman B."/>
        </authorList>
    </citation>
    <scope>NUCLEOTIDE SEQUENCE [LARGE SCALE GENOMIC DNA]</scope>
    <source>
        <strain evidence="7">R-45383</strain>
    </source>
</reference>
<dbReference type="Proteomes" id="UP000077628">
    <property type="component" value="Unassembled WGS sequence"/>
</dbReference>
<accession>A0A177NAT4</accession>
<feature type="binding site" evidence="4">
    <location>
        <begin position="138"/>
        <end position="146"/>
    </location>
    <ligand>
        <name>ATP</name>
        <dbReference type="ChEBI" id="CHEBI:30616"/>
    </ligand>
</feature>
<dbReference type="GO" id="GO:0030272">
    <property type="term" value="F:5-formyltetrahydrofolate cyclo-ligase activity"/>
    <property type="evidence" value="ECO:0007669"/>
    <property type="project" value="UniProtKB-EC"/>
</dbReference>
<evidence type="ECO:0000256" key="3">
    <source>
        <dbReference type="ARBA" id="ARBA00022840"/>
    </source>
</evidence>
<dbReference type="InterPro" id="IPR037171">
    <property type="entry name" value="NagB/RpiA_transferase-like"/>
</dbReference>
<dbReference type="Pfam" id="PF01812">
    <property type="entry name" value="5-FTHF_cyc-lig"/>
    <property type="match status" value="1"/>
</dbReference>
<organism evidence="6 7">
    <name type="scientific">Methylomonas koyamae</name>
    <dbReference type="NCBI Taxonomy" id="702114"/>
    <lineage>
        <taxon>Bacteria</taxon>
        <taxon>Pseudomonadati</taxon>
        <taxon>Pseudomonadota</taxon>
        <taxon>Gammaproteobacteria</taxon>
        <taxon>Methylococcales</taxon>
        <taxon>Methylococcaceae</taxon>
        <taxon>Methylomonas</taxon>
    </lineage>
</organism>
<comment type="cofactor">
    <cofactor evidence="5">
        <name>Mg(2+)</name>
        <dbReference type="ChEBI" id="CHEBI:18420"/>
    </cofactor>
</comment>
<dbReference type="PIRSF" id="PIRSF006806">
    <property type="entry name" value="FTHF_cligase"/>
    <property type="match status" value="1"/>
</dbReference>
<dbReference type="GO" id="GO:0046872">
    <property type="term" value="F:metal ion binding"/>
    <property type="evidence" value="ECO:0007669"/>
    <property type="project" value="UniProtKB-KW"/>
</dbReference>
<dbReference type="PANTHER" id="PTHR23407">
    <property type="entry name" value="ATPASE INHIBITOR/5-FORMYLTETRAHYDROFOLATE CYCLO-LIGASE"/>
    <property type="match status" value="1"/>
</dbReference>
<sequence>MTKADQRRQAYRARAMQSEPALHSAAIQCRLMNQIWFQTAVTVLWYVGCRSEVQTHTAINDTLALGKSVVVPYCTEDAGGARCLGLWGLNDLSELRPGTWRIPEPPVERRYQPERQVAVTDLDLVLVPGVAFDKRGGRLGNGAGYYDRLLSQVRADCLLVGICYESQLVSDVVTEPHDVFMDYVITEAALYRGRGREG</sequence>
<comment type="similarity">
    <text evidence="1 5">Belongs to the 5-formyltetrahydrofolate cyclo-ligase family.</text>
</comment>
<evidence type="ECO:0000313" key="7">
    <source>
        <dbReference type="Proteomes" id="UP000077628"/>
    </source>
</evidence>
<keyword evidence="5" id="KW-0460">Magnesium</keyword>
<dbReference type="OrthoDB" id="9801938at2"/>
<dbReference type="NCBIfam" id="TIGR02727">
    <property type="entry name" value="MTHFS_bact"/>
    <property type="match status" value="1"/>
</dbReference>
<dbReference type="STRING" id="702114.A1355_11735"/>
<keyword evidence="7" id="KW-1185">Reference proteome</keyword>
<comment type="caution">
    <text evidence="6">The sequence shown here is derived from an EMBL/GenBank/DDBJ whole genome shotgun (WGS) entry which is preliminary data.</text>
</comment>
<evidence type="ECO:0000256" key="5">
    <source>
        <dbReference type="RuleBase" id="RU361279"/>
    </source>
</evidence>
<evidence type="ECO:0000256" key="4">
    <source>
        <dbReference type="PIRSR" id="PIRSR006806-1"/>
    </source>
</evidence>
<dbReference type="PANTHER" id="PTHR23407:SF1">
    <property type="entry name" value="5-FORMYLTETRAHYDROFOLATE CYCLO-LIGASE"/>
    <property type="match status" value="1"/>
</dbReference>
<dbReference type="InterPro" id="IPR024185">
    <property type="entry name" value="FTHF_cligase-like_sf"/>
</dbReference>
<feature type="binding site" evidence="4">
    <location>
        <position position="52"/>
    </location>
    <ligand>
        <name>substrate</name>
    </ligand>
</feature>
<dbReference type="AlphaFoldDB" id="A0A177NAT4"/>
<evidence type="ECO:0000313" key="6">
    <source>
        <dbReference type="EMBL" id="OAI14941.1"/>
    </source>
</evidence>
<dbReference type="EC" id="6.3.3.2" evidence="5"/>
<protein>
    <recommendedName>
        <fullName evidence="5">5-formyltetrahydrofolate cyclo-ligase</fullName>
        <ecNumber evidence="5">6.3.3.2</ecNumber>
    </recommendedName>
</protein>
<dbReference type="GO" id="GO:0005524">
    <property type="term" value="F:ATP binding"/>
    <property type="evidence" value="ECO:0007669"/>
    <property type="project" value="UniProtKB-KW"/>
</dbReference>
<proteinExistence type="inferred from homology"/>
<dbReference type="SUPFAM" id="SSF100950">
    <property type="entry name" value="NagB/RpiA/CoA transferase-like"/>
    <property type="match status" value="1"/>
</dbReference>
<evidence type="ECO:0000256" key="2">
    <source>
        <dbReference type="ARBA" id="ARBA00022741"/>
    </source>
</evidence>
<dbReference type="RefSeq" id="WP_064030833.1">
    <property type="nucleotide sequence ID" value="NZ_LUUK01000196.1"/>
</dbReference>
<dbReference type="EMBL" id="LUUK01000196">
    <property type="protein sequence ID" value="OAI14941.1"/>
    <property type="molecule type" value="Genomic_DNA"/>
</dbReference>
<feature type="binding site" evidence="4">
    <location>
        <position position="47"/>
    </location>
    <ligand>
        <name>substrate</name>
    </ligand>
</feature>
<dbReference type="Gene3D" id="3.40.50.10420">
    <property type="entry name" value="NagB/RpiA/CoA transferase-like"/>
    <property type="match status" value="1"/>
</dbReference>
<keyword evidence="3 4" id="KW-0067">ATP-binding</keyword>
<dbReference type="GO" id="GO:0009396">
    <property type="term" value="P:folic acid-containing compound biosynthetic process"/>
    <property type="evidence" value="ECO:0007669"/>
    <property type="project" value="TreeGrafter"/>
</dbReference>
<keyword evidence="5" id="KW-0479">Metal-binding</keyword>
<comment type="catalytic activity">
    <reaction evidence="5">
        <text>(6S)-5-formyl-5,6,7,8-tetrahydrofolate + ATP = (6R)-5,10-methenyltetrahydrofolate + ADP + phosphate</text>
        <dbReference type="Rhea" id="RHEA:10488"/>
        <dbReference type="ChEBI" id="CHEBI:30616"/>
        <dbReference type="ChEBI" id="CHEBI:43474"/>
        <dbReference type="ChEBI" id="CHEBI:57455"/>
        <dbReference type="ChEBI" id="CHEBI:57457"/>
        <dbReference type="ChEBI" id="CHEBI:456216"/>
        <dbReference type="EC" id="6.3.3.2"/>
    </reaction>
</comment>